<organism evidence="9 10">
    <name type="scientific">Streptomyces brasiliensis</name>
    <dbReference type="NCBI Taxonomy" id="1954"/>
    <lineage>
        <taxon>Bacteria</taxon>
        <taxon>Bacillati</taxon>
        <taxon>Actinomycetota</taxon>
        <taxon>Actinomycetes</taxon>
        <taxon>Kitasatosporales</taxon>
        <taxon>Streptomycetaceae</taxon>
        <taxon>Streptomyces</taxon>
    </lineage>
</organism>
<comment type="cofactor">
    <cofactor evidence="6">
        <name>Zn(2+)</name>
        <dbReference type="ChEBI" id="CHEBI:29105"/>
    </cofactor>
    <text evidence="6">Binds 1 zinc ion per subunit.</text>
</comment>
<evidence type="ECO:0000256" key="7">
    <source>
        <dbReference type="SAM" id="MobiDB-lite"/>
    </source>
</evidence>
<evidence type="ECO:0000313" key="10">
    <source>
        <dbReference type="Proteomes" id="UP000657574"/>
    </source>
</evidence>
<evidence type="ECO:0000256" key="6">
    <source>
        <dbReference type="RuleBase" id="RU003983"/>
    </source>
</evidence>
<keyword evidence="4 6" id="KW-0862">Zinc</keyword>
<keyword evidence="5 6" id="KW-0482">Metalloprotease</keyword>
<comment type="caution">
    <text evidence="9">The sequence shown here is derived from an EMBL/GenBank/DDBJ whole genome shotgun (WGS) entry which is preliminary data.</text>
</comment>
<keyword evidence="10" id="KW-1185">Reference proteome</keyword>
<reference evidence="9" key="1">
    <citation type="journal article" date="2014" name="Int. J. Syst. Evol. Microbiol.">
        <title>Complete genome sequence of Corynebacterium casei LMG S-19264T (=DSM 44701T), isolated from a smear-ripened cheese.</title>
        <authorList>
            <consortium name="US DOE Joint Genome Institute (JGI-PGF)"/>
            <person name="Walter F."/>
            <person name="Albersmeier A."/>
            <person name="Kalinowski J."/>
            <person name="Ruckert C."/>
        </authorList>
    </citation>
    <scope>NUCLEOTIDE SEQUENCE</scope>
    <source>
        <strain evidence="9">JCM 3086</strain>
    </source>
</reference>
<feature type="domain" description="Peptidase M48" evidence="8">
    <location>
        <begin position="4"/>
        <end position="120"/>
    </location>
</feature>
<protein>
    <recommendedName>
        <fullName evidence="8">Peptidase M48 domain-containing protein</fullName>
    </recommendedName>
</protein>
<sequence>MSGSRGRIPVTAAMLGALDPTERRVLLAHGRAHLIHRHALVCTAMTLAVAANPVPGHVRTTVAFLVERWADEQAATAVGERTVTARALARAALLAHRARPTGAARLGGRVARTRCGSRRKARASSRSTSRLKSSLFLTA</sequence>
<dbReference type="GO" id="GO:0046872">
    <property type="term" value="F:metal ion binding"/>
    <property type="evidence" value="ECO:0007669"/>
    <property type="project" value="UniProtKB-KW"/>
</dbReference>
<dbReference type="GO" id="GO:0004222">
    <property type="term" value="F:metalloendopeptidase activity"/>
    <property type="evidence" value="ECO:0007669"/>
    <property type="project" value="InterPro"/>
</dbReference>
<dbReference type="Pfam" id="PF01435">
    <property type="entry name" value="Peptidase_M48"/>
    <property type="match status" value="1"/>
</dbReference>
<evidence type="ECO:0000313" key="9">
    <source>
        <dbReference type="EMBL" id="GGJ68932.1"/>
    </source>
</evidence>
<dbReference type="EMBL" id="BMQA01000108">
    <property type="protein sequence ID" value="GGJ68932.1"/>
    <property type="molecule type" value="Genomic_DNA"/>
</dbReference>
<evidence type="ECO:0000259" key="8">
    <source>
        <dbReference type="Pfam" id="PF01435"/>
    </source>
</evidence>
<dbReference type="GO" id="GO:0006508">
    <property type="term" value="P:proteolysis"/>
    <property type="evidence" value="ECO:0007669"/>
    <property type="project" value="UniProtKB-KW"/>
</dbReference>
<keyword evidence="3 6" id="KW-0378">Hydrolase</keyword>
<keyword evidence="1 6" id="KW-0645">Protease</keyword>
<evidence type="ECO:0000256" key="5">
    <source>
        <dbReference type="ARBA" id="ARBA00023049"/>
    </source>
</evidence>
<feature type="compositionally biased region" description="Basic residues" evidence="7">
    <location>
        <begin position="111"/>
        <end position="123"/>
    </location>
</feature>
<keyword evidence="2" id="KW-0479">Metal-binding</keyword>
<dbReference type="InterPro" id="IPR001915">
    <property type="entry name" value="Peptidase_M48"/>
</dbReference>
<evidence type="ECO:0000256" key="1">
    <source>
        <dbReference type="ARBA" id="ARBA00022670"/>
    </source>
</evidence>
<comment type="similarity">
    <text evidence="6">Belongs to the peptidase M48 family.</text>
</comment>
<evidence type="ECO:0000256" key="3">
    <source>
        <dbReference type="ARBA" id="ARBA00022801"/>
    </source>
</evidence>
<proteinExistence type="inferred from homology"/>
<feature type="region of interest" description="Disordered" evidence="7">
    <location>
        <begin position="110"/>
        <end position="139"/>
    </location>
</feature>
<feature type="compositionally biased region" description="Low complexity" evidence="7">
    <location>
        <begin position="124"/>
        <end position="139"/>
    </location>
</feature>
<evidence type="ECO:0000256" key="2">
    <source>
        <dbReference type="ARBA" id="ARBA00022723"/>
    </source>
</evidence>
<evidence type="ECO:0000256" key="4">
    <source>
        <dbReference type="ARBA" id="ARBA00022833"/>
    </source>
</evidence>
<name>A0A917PAS1_9ACTN</name>
<accession>A0A917PAS1</accession>
<reference evidence="9" key="2">
    <citation type="submission" date="2020-09" db="EMBL/GenBank/DDBJ databases">
        <authorList>
            <person name="Sun Q."/>
            <person name="Ohkuma M."/>
        </authorList>
    </citation>
    <scope>NUCLEOTIDE SEQUENCE</scope>
    <source>
        <strain evidence="9">JCM 3086</strain>
    </source>
</reference>
<dbReference type="Proteomes" id="UP000657574">
    <property type="component" value="Unassembled WGS sequence"/>
</dbReference>
<gene>
    <name evidence="9" type="ORF">GCM10010121_094560</name>
</gene>
<dbReference type="AlphaFoldDB" id="A0A917PAS1"/>